<evidence type="ECO:0008006" key="4">
    <source>
        <dbReference type="Google" id="ProtNLM"/>
    </source>
</evidence>
<gene>
    <name evidence="2" type="ORF">NL394_00860</name>
</gene>
<keyword evidence="1" id="KW-0472">Membrane</keyword>
<evidence type="ECO:0000313" key="2">
    <source>
        <dbReference type="EMBL" id="UYV97832.1"/>
    </source>
</evidence>
<keyword evidence="1" id="KW-0812">Transmembrane</keyword>
<feature type="transmembrane region" description="Helical" evidence="1">
    <location>
        <begin position="253"/>
        <end position="274"/>
    </location>
</feature>
<dbReference type="AlphaFoldDB" id="A0AAX3EJV7"/>
<feature type="transmembrane region" description="Helical" evidence="1">
    <location>
        <begin position="43"/>
        <end position="64"/>
    </location>
</feature>
<feature type="transmembrane region" description="Helical" evidence="1">
    <location>
        <begin position="91"/>
        <end position="113"/>
    </location>
</feature>
<dbReference type="EMBL" id="CP101185">
    <property type="protein sequence ID" value="UYV97832.1"/>
    <property type="molecule type" value="Genomic_DNA"/>
</dbReference>
<dbReference type="Proteomes" id="UP001163293">
    <property type="component" value="Chromosome"/>
</dbReference>
<proteinExistence type="predicted"/>
<evidence type="ECO:0000256" key="1">
    <source>
        <dbReference type="SAM" id="Phobius"/>
    </source>
</evidence>
<sequence length="281" mass="28987">MTLRKGRDLGDSYIHARDNGPERAGPGIRSVMGLAWRLQRGTLVGWCFTAAVLGLVAGALGPVIRDALVGNPSIAELISRLVPVKANMIDLFTTAMLGLGGVMAAAAGIQAVLRLRVEEVEGRAELLLSVPTPRIRWLTGTLAVAALSTAAIPVITGAVAATVLAVSQAGGSSPDIVVAASLAHVPAALVFPALTALVFAFTPRLSSPVGWAALGAALVLAQFGELLGLPAWLRDLSPFRHSSAMPVETFNLQGALLMSGTALIVAALAGRAIYRRDLTVP</sequence>
<feature type="transmembrane region" description="Helical" evidence="1">
    <location>
        <begin position="142"/>
        <end position="164"/>
    </location>
</feature>
<feature type="transmembrane region" description="Helical" evidence="1">
    <location>
        <begin position="211"/>
        <end position="233"/>
    </location>
</feature>
<protein>
    <recommendedName>
        <fullName evidence="4">ABC-2 type transport system permease protein</fullName>
    </recommendedName>
</protein>
<keyword evidence="3" id="KW-1185">Reference proteome</keyword>
<dbReference type="RefSeq" id="WP_139126864.1">
    <property type="nucleotide sequence ID" value="NZ_BSQK01000007.1"/>
</dbReference>
<reference evidence="2" key="1">
    <citation type="submission" date="2022-07" db="EMBL/GenBank/DDBJ databases">
        <authorList>
            <person name="Wu T."/>
        </authorList>
    </citation>
    <scope>NUCLEOTIDE SEQUENCE</scope>
    <source>
        <strain evidence="2">SD-1</strain>
    </source>
</reference>
<organism evidence="2 3">
    <name type="scientific">Paenarthrobacter ureafaciens</name>
    <dbReference type="NCBI Taxonomy" id="37931"/>
    <lineage>
        <taxon>Bacteria</taxon>
        <taxon>Bacillati</taxon>
        <taxon>Actinomycetota</taxon>
        <taxon>Actinomycetes</taxon>
        <taxon>Micrococcales</taxon>
        <taxon>Micrococcaceae</taxon>
        <taxon>Paenarthrobacter</taxon>
    </lineage>
</organism>
<name>A0AAX3EJV7_PAEUR</name>
<keyword evidence="1" id="KW-1133">Transmembrane helix</keyword>
<feature type="transmembrane region" description="Helical" evidence="1">
    <location>
        <begin position="176"/>
        <end position="199"/>
    </location>
</feature>
<accession>A0AAX3EJV7</accession>
<evidence type="ECO:0000313" key="3">
    <source>
        <dbReference type="Proteomes" id="UP001163293"/>
    </source>
</evidence>